<dbReference type="GO" id="GO:0005886">
    <property type="term" value="C:plasma membrane"/>
    <property type="evidence" value="ECO:0007669"/>
    <property type="project" value="UniProtKB-SubCell"/>
</dbReference>
<keyword evidence="6 7" id="KW-0472">Membrane</keyword>
<dbReference type="PANTHER" id="PTHR33452">
    <property type="entry name" value="OXIDOREDUCTASE CATD-RELATED"/>
    <property type="match status" value="1"/>
</dbReference>
<feature type="transmembrane region" description="Helical" evidence="7">
    <location>
        <begin position="46"/>
        <end position="64"/>
    </location>
</feature>
<dbReference type="RefSeq" id="WP_151692971.1">
    <property type="nucleotide sequence ID" value="NZ_BMGX01000001.1"/>
</dbReference>
<proteinExistence type="inferred from homology"/>
<keyword evidence="9" id="KW-1185">Reference proteome</keyword>
<evidence type="ECO:0000256" key="4">
    <source>
        <dbReference type="ARBA" id="ARBA00022692"/>
    </source>
</evidence>
<feature type="transmembrane region" description="Helical" evidence="7">
    <location>
        <begin position="6"/>
        <end position="25"/>
    </location>
</feature>
<keyword evidence="5 7" id="KW-1133">Transmembrane helix</keyword>
<dbReference type="OrthoDB" id="280866at2"/>
<evidence type="ECO:0000256" key="7">
    <source>
        <dbReference type="SAM" id="Phobius"/>
    </source>
</evidence>
<dbReference type="Pfam" id="PF07681">
    <property type="entry name" value="DoxX"/>
    <property type="match status" value="1"/>
</dbReference>
<comment type="caution">
    <text evidence="8">The sequence shown here is derived from an EMBL/GenBank/DDBJ whole genome shotgun (WGS) entry which is preliminary data.</text>
</comment>
<evidence type="ECO:0000256" key="6">
    <source>
        <dbReference type="ARBA" id="ARBA00023136"/>
    </source>
</evidence>
<reference evidence="8 9" key="1">
    <citation type="submission" date="2019-10" db="EMBL/GenBank/DDBJ databases">
        <title>Genome sequence of Phaeocystidibacter marisrubri JCM30614 (type strain).</title>
        <authorList>
            <person name="Bowman J.P."/>
        </authorList>
    </citation>
    <scope>NUCLEOTIDE SEQUENCE [LARGE SCALE GENOMIC DNA]</scope>
    <source>
        <strain evidence="8 9">JCM 30614</strain>
    </source>
</reference>
<evidence type="ECO:0000256" key="5">
    <source>
        <dbReference type="ARBA" id="ARBA00022989"/>
    </source>
</evidence>
<keyword evidence="3" id="KW-1003">Cell membrane</keyword>
<gene>
    <name evidence="8" type="ORF">F8C82_07505</name>
</gene>
<dbReference type="InterPro" id="IPR032808">
    <property type="entry name" value="DoxX"/>
</dbReference>
<dbReference type="Proteomes" id="UP000484164">
    <property type="component" value="Unassembled WGS sequence"/>
</dbReference>
<comment type="similarity">
    <text evidence="2">Belongs to the DoxX family.</text>
</comment>
<dbReference type="EMBL" id="WBVQ01000002">
    <property type="protein sequence ID" value="KAB2815541.1"/>
    <property type="molecule type" value="Genomic_DNA"/>
</dbReference>
<sequence>MTHFNIAVFLTRITVAFPMLFYGISKIVNGFDWIASSLASMGFPSVFAYGVLVGEIVAPLAMLIGFRTRIASLIFSFNTLVAFFVARTGDLFVLNPHGGWSLDLLFMFMMGGVVLALTGAGKWAVSSTTKWD</sequence>
<feature type="transmembrane region" description="Helical" evidence="7">
    <location>
        <begin position="104"/>
        <end position="125"/>
    </location>
</feature>
<accession>A0A6L3ZCF9</accession>
<keyword evidence="4 7" id="KW-0812">Transmembrane</keyword>
<evidence type="ECO:0000256" key="1">
    <source>
        <dbReference type="ARBA" id="ARBA00004651"/>
    </source>
</evidence>
<protein>
    <submittedName>
        <fullName evidence="8">DoxX family protein</fullName>
    </submittedName>
</protein>
<dbReference type="InterPro" id="IPR051907">
    <property type="entry name" value="DoxX-like_oxidoreductase"/>
</dbReference>
<evidence type="ECO:0000313" key="8">
    <source>
        <dbReference type="EMBL" id="KAB2815541.1"/>
    </source>
</evidence>
<evidence type="ECO:0000313" key="9">
    <source>
        <dbReference type="Proteomes" id="UP000484164"/>
    </source>
</evidence>
<evidence type="ECO:0000256" key="3">
    <source>
        <dbReference type="ARBA" id="ARBA00022475"/>
    </source>
</evidence>
<feature type="transmembrane region" description="Helical" evidence="7">
    <location>
        <begin position="70"/>
        <end position="92"/>
    </location>
</feature>
<dbReference type="PANTHER" id="PTHR33452:SF1">
    <property type="entry name" value="INNER MEMBRANE PROTEIN YPHA-RELATED"/>
    <property type="match status" value="1"/>
</dbReference>
<evidence type="ECO:0000256" key="2">
    <source>
        <dbReference type="ARBA" id="ARBA00006679"/>
    </source>
</evidence>
<name>A0A6L3ZCF9_9FLAO</name>
<comment type="subcellular location">
    <subcellularLocation>
        <location evidence="1">Cell membrane</location>
        <topology evidence="1">Multi-pass membrane protein</topology>
    </subcellularLocation>
</comment>
<organism evidence="8 9">
    <name type="scientific">Phaeocystidibacter marisrubri</name>
    <dbReference type="NCBI Taxonomy" id="1577780"/>
    <lineage>
        <taxon>Bacteria</taxon>
        <taxon>Pseudomonadati</taxon>
        <taxon>Bacteroidota</taxon>
        <taxon>Flavobacteriia</taxon>
        <taxon>Flavobacteriales</taxon>
        <taxon>Phaeocystidibacteraceae</taxon>
        <taxon>Phaeocystidibacter</taxon>
    </lineage>
</organism>
<dbReference type="AlphaFoldDB" id="A0A6L3ZCF9"/>